<comment type="caution">
    <text evidence="2">The sequence shown here is derived from an EMBL/GenBank/DDBJ whole genome shotgun (WGS) entry which is preliminary data.</text>
</comment>
<feature type="compositionally biased region" description="Polar residues" evidence="1">
    <location>
        <begin position="70"/>
        <end position="94"/>
    </location>
</feature>
<dbReference type="OrthoDB" id="7625761at2"/>
<organism evidence="2 3">
    <name type="scientific">Vibrio algivorus</name>
    <dbReference type="NCBI Taxonomy" id="1667024"/>
    <lineage>
        <taxon>Bacteria</taxon>
        <taxon>Pseudomonadati</taxon>
        <taxon>Pseudomonadota</taxon>
        <taxon>Gammaproteobacteria</taxon>
        <taxon>Vibrionales</taxon>
        <taxon>Vibrionaceae</taxon>
        <taxon>Vibrio</taxon>
    </lineage>
</organism>
<dbReference type="Pfam" id="PF04338">
    <property type="entry name" value="DUF481"/>
    <property type="match status" value="1"/>
</dbReference>
<dbReference type="AlphaFoldDB" id="A0A557NW72"/>
<name>A0A557NW72_9VIBR</name>
<feature type="region of interest" description="Disordered" evidence="1">
    <location>
        <begin position="42"/>
        <end position="191"/>
    </location>
</feature>
<feature type="compositionally biased region" description="Polar residues" evidence="1">
    <location>
        <begin position="112"/>
        <end position="133"/>
    </location>
</feature>
<feature type="compositionally biased region" description="Acidic residues" evidence="1">
    <location>
        <begin position="134"/>
        <end position="150"/>
    </location>
</feature>
<evidence type="ECO:0000313" key="3">
    <source>
        <dbReference type="Proteomes" id="UP000319828"/>
    </source>
</evidence>
<evidence type="ECO:0000256" key="1">
    <source>
        <dbReference type="SAM" id="MobiDB-lite"/>
    </source>
</evidence>
<evidence type="ECO:0000313" key="2">
    <source>
        <dbReference type="EMBL" id="TVO32597.1"/>
    </source>
</evidence>
<feature type="compositionally biased region" description="Basic and acidic residues" evidence="1">
    <location>
        <begin position="97"/>
        <end position="110"/>
    </location>
</feature>
<feature type="compositionally biased region" description="Basic and acidic residues" evidence="1">
    <location>
        <begin position="151"/>
        <end position="171"/>
    </location>
</feature>
<feature type="compositionally biased region" description="Low complexity" evidence="1">
    <location>
        <begin position="172"/>
        <end position="191"/>
    </location>
</feature>
<dbReference type="EMBL" id="VMKJ01000053">
    <property type="protein sequence ID" value="TVO32597.1"/>
    <property type="molecule type" value="Genomic_DNA"/>
</dbReference>
<gene>
    <name evidence="2" type="ORF">FOF44_16655</name>
</gene>
<protein>
    <submittedName>
        <fullName evidence="2">DUF481 domain-containing protein</fullName>
    </submittedName>
</protein>
<dbReference type="InterPro" id="IPR007433">
    <property type="entry name" value="DUF481"/>
</dbReference>
<reference evidence="2 3" key="1">
    <citation type="submission" date="2019-07" db="EMBL/GenBank/DDBJ databases">
        <title>The draft genome sequence of Vibrio algivorus M1486.</title>
        <authorList>
            <person name="Meng X."/>
        </authorList>
    </citation>
    <scope>NUCLEOTIDE SEQUENCE [LARGE SCALE GENOMIC DNA]</scope>
    <source>
        <strain evidence="2 3">M1486</strain>
    </source>
</reference>
<dbReference type="SUPFAM" id="SSF56935">
    <property type="entry name" value="Porins"/>
    <property type="match status" value="1"/>
</dbReference>
<proteinExistence type="predicted"/>
<sequence length="414" mass="46256">MPISFIIIGYYFIEVSRLVQNRLLPLLCLIISSQVYCEDTLPSQSSENDVTGSNNVVTNNSEIDPKDDTQTITPSSETTQQVNSTTSETNQNVDSIEDTKVVDGESEKITFEPTTDTADNAPTSPSTQSSEQVTDSEDDGIDEDLIAELLDEGKEKEKVEKPSTGTDKKAVSETLNTTKKSSSTESSSVGSSTWLPEIEFGYRSEQGNEDERALNARLSLSHISGRLRNSGEIKIYLKNEDGEEDEREQTYQLQSDYKISPKFYIYGNFKGIDSKYSSYFHDYTVSTGLGYQVTNTETLKVETELGPGYRYQEPNTDEIDDDDPIFPDNVNEPIVRASLILNWKPLDRTSFNFDGTMVSGSSNTRFDTEISIINDITEDIALKISQSIEHLSRVPNNLEKTDTILTINILYSPK</sequence>
<accession>A0A557NW72</accession>
<dbReference type="Proteomes" id="UP000319828">
    <property type="component" value="Unassembled WGS sequence"/>
</dbReference>
<feature type="compositionally biased region" description="Low complexity" evidence="1">
    <location>
        <begin position="48"/>
        <end position="61"/>
    </location>
</feature>